<accession>A0A382FAJ2</accession>
<evidence type="ECO:0000313" key="1">
    <source>
        <dbReference type="EMBL" id="SVB59695.1"/>
    </source>
</evidence>
<organism evidence="1">
    <name type="scientific">marine metagenome</name>
    <dbReference type="NCBI Taxonomy" id="408172"/>
    <lineage>
        <taxon>unclassified sequences</taxon>
        <taxon>metagenomes</taxon>
        <taxon>ecological metagenomes</taxon>
    </lineage>
</organism>
<proteinExistence type="predicted"/>
<dbReference type="Gene3D" id="3.40.50.1110">
    <property type="entry name" value="SGNH hydrolase"/>
    <property type="match status" value="1"/>
</dbReference>
<dbReference type="InterPro" id="IPR036514">
    <property type="entry name" value="SGNH_hydro_sf"/>
</dbReference>
<evidence type="ECO:0008006" key="2">
    <source>
        <dbReference type="Google" id="ProtNLM"/>
    </source>
</evidence>
<protein>
    <recommendedName>
        <fullName evidence="2">SGNH hydrolase-type esterase domain-containing protein</fullName>
    </recommendedName>
</protein>
<dbReference type="SUPFAM" id="SSF52266">
    <property type="entry name" value="SGNH hydrolase"/>
    <property type="match status" value="1"/>
</dbReference>
<gene>
    <name evidence="1" type="ORF">METZ01_LOCUS212549</name>
</gene>
<sequence length="68" mass="7517">RIDALNQLVADAVSDLDYATIAPYKEFIGEIGSSREKQIRDDGVHLTEQGLSEVAEWIINDIISANTK</sequence>
<name>A0A382FAJ2_9ZZZZ</name>
<feature type="non-terminal residue" evidence="1">
    <location>
        <position position="1"/>
    </location>
</feature>
<reference evidence="1" key="1">
    <citation type="submission" date="2018-05" db="EMBL/GenBank/DDBJ databases">
        <authorList>
            <person name="Lanie J.A."/>
            <person name="Ng W.-L."/>
            <person name="Kazmierczak K.M."/>
            <person name="Andrzejewski T.M."/>
            <person name="Davidsen T.M."/>
            <person name="Wayne K.J."/>
            <person name="Tettelin H."/>
            <person name="Glass J.I."/>
            <person name="Rusch D."/>
            <person name="Podicherti R."/>
            <person name="Tsui H.-C.T."/>
            <person name="Winkler M.E."/>
        </authorList>
    </citation>
    <scope>NUCLEOTIDE SEQUENCE</scope>
</reference>
<dbReference type="EMBL" id="UINC01048755">
    <property type="protein sequence ID" value="SVB59695.1"/>
    <property type="molecule type" value="Genomic_DNA"/>
</dbReference>
<dbReference type="AlphaFoldDB" id="A0A382FAJ2"/>